<name>A0AAV4JD84_9GAST</name>
<dbReference type="PANTHER" id="PTHR20765">
    <property type="entry name" value="SOLUTE CARRIER FAMILY 43 MEMBER 3-RELATED"/>
    <property type="match status" value="1"/>
</dbReference>
<keyword evidence="1" id="KW-0812">Transmembrane</keyword>
<evidence type="ECO:0000313" key="2">
    <source>
        <dbReference type="EMBL" id="GFS19643.1"/>
    </source>
</evidence>
<accession>A0AAV4JD84</accession>
<keyword evidence="3" id="KW-1185">Reference proteome</keyword>
<evidence type="ECO:0000256" key="1">
    <source>
        <dbReference type="SAM" id="Phobius"/>
    </source>
</evidence>
<dbReference type="PANTHER" id="PTHR20765:SF1">
    <property type="entry name" value="EQUILIBRATIVE NUCLEOBASE TRANSPORTER 1"/>
    <property type="match status" value="1"/>
</dbReference>
<reference evidence="2 3" key="1">
    <citation type="journal article" date="2021" name="Elife">
        <title>Chloroplast acquisition without the gene transfer in kleptoplastic sea slugs, Plakobranchus ocellatus.</title>
        <authorList>
            <person name="Maeda T."/>
            <person name="Takahashi S."/>
            <person name="Yoshida T."/>
            <person name="Shimamura S."/>
            <person name="Takaki Y."/>
            <person name="Nagai Y."/>
            <person name="Toyoda A."/>
            <person name="Suzuki Y."/>
            <person name="Arimoto A."/>
            <person name="Ishii H."/>
            <person name="Satoh N."/>
            <person name="Nishiyama T."/>
            <person name="Hasebe M."/>
            <person name="Maruyama T."/>
            <person name="Minagawa J."/>
            <person name="Obokata J."/>
            <person name="Shigenobu S."/>
        </authorList>
    </citation>
    <scope>NUCLEOTIDE SEQUENCE [LARGE SCALE GENOMIC DNA]</scope>
</reference>
<dbReference type="EMBL" id="BMAT01006771">
    <property type="protein sequence ID" value="GFS19643.1"/>
    <property type="molecule type" value="Genomic_DNA"/>
</dbReference>
<dbReference type="AlphaFoldDB" id="A0AAV4JD84"/>
<gene>
    <name evidence="2" type="ORF">ElyMa_003294500</name>
</gene>
<feature type="transmembrane region" description="Helical" evidence="1">
    <location>
        <begin position="90"/>
        <end position="110"/>
    </location>
</feature>
<keyword evidence="1" id="KW-0472">Membrane</keyword>
<dbReference type="Proteomes" id="UP000762676">
    <property type="component" value="Unassembled WGS sequence"/>
</dbReference>
<evidence type="ECO:0000313" key="3">
    <source>
        <dbReference type="Proteomes" id="UP000762676"/>
    </source>
</evidence>
<organism evidence="2 3">
    <name type="scientific">Elysia marginata</name>
    <dbReference type="NCBI Taxonomy" id="1093978"/>
    <lineage>
        <taxon>Eukaryota</taxon>
        <taxon>Metazoa</taxon>
        <taxon>Spiralia</taxon>
        <taxon>Lophotrochozoa</taxon>
        <taxon>Mollusca</taxon>
        <taxon>Gastropoda</taxon>
        <taxon>Heterobranchia</taxon>
        <taxon>Euthyneura</taxon>
        <taxon>Panpulmonata</taxon>
        <taxon>Sacoglossa</taxon>
        <taxon>Placobranchoidea</taxon>
        <taxon>Plakobranchidae</taxon>
        <taxon>Elysia</taxon>
    </lineage>
</organism>
<protein>
    <submittedName>
        <fullName evidence="2">Large neutral amino acids transporter small subunit 4</fullName>
    </submittedName>
</protein>
<proteinExistence type="predicted"/>
<keyword evidence="1" id="KW-1133">Transmembrane helix</keyword>
<dbReference type="InterPro" id="IPR027197">
    <property type="entry name" value="SLC43A3"/>
</dbReference>
<feature type="transmembrane region" description="Helical" evidence="1">
    <location>
        <begin position="12"/>
        <end position="37"/>
    </location>
</feature>
<comment type="caution">
    <text evidence="2">The sequence shown here is derived from an EMBL/GenBank/DDBJ whole genome shotgun (WGS) entry which is preliminary data.</text>
</comment>
<sequence>MQQPADQRLRYVYAVWAFLEIAVFGGVIFGWGSLVYVFKGEDLYGNLCGNETTHGSTASLENLEVNNTQSDNHHTRMLQLGGRPCHAQDAMLNLVFSVTSSFYCLATFAAGQINYKFGTRVTRLLAT</sequence>